<dbReference type="Gene3D" id="1.25.40.10">
    <property type="entry name" value="Tetratricopeptide repeat domain"/>
    <property type="match status" value="2"/>
</dbReference>
<name>A0A7Y9NQJ6_9BACT</name>
<dbReference type="SUPFAM" id="SSF48452">
    <property type="entry name" value="TPR-like"/>
    <property type="match status" value="1"/>
</dbReference>
<dbReference type="AlphaFoldDB" id="A0A7Y9NQJ6"/>
<evidence type="ECO:0000313" key="2">
    <source>
        <dbReference type="Proteomes" id="UP000534186"/>
    </source>
</evidence>
<accession>A0A7Y9NQJ6</accession>
<protein>
    <submittedName>
        <fullName evidence="1">Tetratricopeptide (TPR) repeat protein</fullName>
    </submittedName>
</protein>
<organism evidence="1 2">
    <name type="scientific">Tunturiibacter lichenicola</name>
    <dbReference type="NCBI Taxonomy" id="2051959"/>
    <lineage>
        <taxon>Bacteria</taxon>
        <taxon>Pseudomonadati</taxon>
        <taxon>Acidobacteriota</taxon>
        <taxon>Terriglobia</taxon>
        <taxon>Terriglobales</taxon>
        <taxon>Acidobacteriaceae</taxon>
        <taxon>Tunturiibacter</taxon>
    </lineage>
</organism>
<gene>
    <name evidence="1" type="ORF">HDF12_003891</name>
</gene>
<dbReference type="Pfam" id="PF13424">
    <property type="entry name" value="TPR_12"/>
    <property type="match status" value="1"/>
</dbReference>
<dbReference type="Proteomes" id="UP000534186">
    <property type="component" value="Unassembled WGS sequence"/>
</dbReference>
<dbReference type="Pfam" id="PF13374">
    <property type="entry name" value="TPR_10"/>
    <property type="match status" value="1"/>
</dbReference>
<dbReference type="InterPro" id="IPR011990">
    <property type="entry name" value="TPR-like_helical_dom_sf"/>
</dbReference>
<evidence type="ECO:0000313" key="1">
    <source>
        <dbReference type="EMBL" id="NYF53492.1"/>
    </source>
</evidence>
<sequence>MKAFSMLSSGFVVRSKRSYLLLVCLAACCANGLRLKAQILTREDLQRETAAYEAASRSAEPPQMPAVEAGGIWLRLGILYQDAGRYGPSETAYEHAMRLLTAVPVSAPGLADTIDRLGTLYMETGNLKGAEAAESKAMKMREAAGLEPELSQSWYHLSALYLREHQAERSRSFALRAFDAFSKDRNATPEDKIGAQLVLSGSLCQLHRYPEAISYLQSGLQLSNEFYGAEQLPTGLNTFLLGYAYWKSGDAASANSLMQRGSEILGKTLGWHPTYLSVLTQYAHFLRDTHEQRAAHEVEREIKQGRAHLSREPNSQTMQTIDIAALF</sequence>
<comment type="caution">
    <text evidence="1">The sequence shown here is derived from an EMBL/GenBank/DDBJ whole genome shotgun (WGS) entry which is preliminary data.</text>
</comment>
<proteinExistence type="predicted"/>
<reference evidence="1 2" key="1">
    <citation type="submission" date="2020-07" db="EMBL/GenBank/DDBJ databases">
        <title>Genomic Encyclopedia of Type Strains, Phase IV (KMG-V): Genome sequencing to study the core and pangenomes of soil and plant-associated prokaryotes.</title>
        <authorList>
            <person name="Whitman W."/>
        </authorList>
    </citation>
    <scope>NUCLEOTIDE SEQUENCE [LARGE SCALE GENOMIC DNA]</scope>
    <source>
        <strain evidence="1 2">M8UP30</strain>
    </source>
</reference>
<dbReference type="EMBL" id="JACCCV010000002">
    <property type="protein sequence ID" value="NYF53492.1"/>
    <property type="molecule type" value="Genomic_DNA"/>
</dbReference>